<accession>A0A916WQ49</accession>
<dbReference type="Proteomes" id="UP000623067">
    <property type="component" value="Unassembled WGS sequence"/>
</dbReference>
<evidence type="ECO:0000256" key="1">
    <source>
        <dbReference type="ARBA" id="ARBA00006586"/>
    </source>
</evidence>
<dbReference type="InterPro" id="IPR043147">
    <property type="entry name" value="Penicillin_amidase_A-knob"/>
</dbReference>
<evidence type="ECO:0000256" key="5">
    <source>
        <dbReference type="PIRSR" id="PIRSR001227-2"/>
    </source>
</evidence>
<dbReference type="GO" id="GO:0017000">
    <property type="term" value="P:antibiotic biosynthetic process"/>
    <property type="evidence" value="ECO:0007669"/>
    <property type="project" value="InterPro"/>
</dbReference>
<dbReference type="PIRSF" id="PIRSF001227">
    <property type="entry name" value="Pen_acylase"/>
    <property type="match status" value="1"/>
</dbReference>
<dbReference type="PANTHER" id="PTHR34218">
    <property type="entry name" value="PEPTIDASE S45 PENICILLIN AMIDASE"/>
    <property type="match status" value="1"/>
</dbReference>
<keyword evidence="5" id="KW-0479">Metal-binding</keyword>
<evidence type="ECO:0000256" key="3">
    <source>
        <dbReference type="ARBA" id="ARBA00023145"/>
    </source>
</evidence>
<dbReference type="InterPro" id="IPR002692">
    <property type="entry name" value="S45"/>
</dbReference>
<comment type="caution">
    <text evidence="6">The sequence shown here is derived from an EMBL/GenBank/DDBJ whole genome shotgun (WGS) entry which is preliminary data.</text>
</comment>
<protein>
    <submittedName>
        <fullName evidence="6">Penicillin acylase</fullName>
    </submittedName>
</protein>
<dbReference type="AlphaFoldDB" id="A0A916WQ49"/>
<dbReference type="PANTHER" id="PTHR34218:SF4">
    <property type="entry name" value="ACYL-HOMOSERINE LACTONE ACYLASE QUIP"/>
    <property type="match status" value="1"/>
</dbReference>
<feature type="binding site" evidence="5">
    <location>
        <position position="327"/>
    </location>
    <ligand>
        <name>Ca(2+)</name>
        <dbReference type="ChEBI" id="CHEBI:29108"/>
    </ligand>
</feature>
<keyword evidence="2" id="KW-0378">Hydrolase</keyword>
<keyword evidence="7" id="KW-1185">Reference proteome</keyword>
<dbReference type="GO" id="GO:0016811">
    <property type="term" value="F:hydrolase activity, acting on carbon-nitrogen (but not peptide) bonds, in linear amides"/>
    <property type="evidence" value="ECO:0007669"/>
    <property type="project" value="InterPro"/>
</dbReference>
<gene>
    <name evidence="6" type="primary">acyII</name>
    <name evidence="6" type="ORF">GCM10011380_05770</name>
</gene>
<dbReference type="Gene3D" id="1.10.439.10">
    <property type="entry name" value="Penicillin Amidohydrolase, domain 1"/>
    <property type="match status" value="1"/>
</dbReference>
<comment type="similarity">
    <text evidence="1">Belongs to the peptidase S45 family.</text>
</comment>
<comment type="cofactor">
    <cofactor evidence="5">
        <name>Ca(2+)</name>
        <dbReference type="ChEBI" id="CHEBI:29108"/>
    </cofactor>
    <text evidence="5">Binds 1 Ca(2+) ion per dimer.</text>
</comment>
<reference evidence="6" key="2">
    <citation type="submission" date="2020-09" db="EMBL/GenBank/DDBJ databases">
        <authorList>
            <person name="Sun Q."/>
            <person name="Zhou Y."/>
        </authorList>
    </citation>
    <scope>NUCLEOTIDE SEQUENCE</scope>
    <source>
        <strain evidence="6">CGMCC 1.15330</strain>
    </source>
</reference>
<feature type="binding site" evidence="5">
    <location>
        <position position="188"/>
    </location>
    <ligand>
        <name>Ca(2+)</name>
        <dbReference type="ChEBI" id="CHEBI:29108"/>
    </ligand>
</feature>
<dbReference type="EMBL" id="BMIH01000001">
    <property type="protein sequence ID" value="GGB19059.1"/>
    <property type="molecule type" value="Genomic_DNA"/>
</dbReference>
<evidence type="ECO:0000313" key="7">
    <source>
        <dbReference type="Proteomes" id="UP000623067"/>
    </source>
</evidence>
<name>A0A916WQ49_9SPHN</name>
<dbReference type="InterPro" id="IPR043146">
    <property type="entry name" value="Penicillin_amidase_N_B-knob"/>
</dbReference>
<dbReference type="InterPro" id="IPR023343">
    <property type="entry name" value="Penicillin_amidase_dom1"/>
</dbReference>
<dbReference type="GO" id="GO:0046872">
    <property type="term" value="F:metal ion binding"/>
    <property type="evidence" value="ECO:0007669"/>
    <property type="project" value="UniProtKB-KW"/>
</dbReference>
<reference evidence="6" key="1">
    <citation type="journal article" date="2014" name="Int. J. Syst. Evol. Microbiol.">
        <title>Complete genome sequence of Corynebacterium casei LMG S-19264T (=DSM 44701T), isolated from a smear-ripened cheese.</title>
        <authorList>
            <consortium name="US DOE Joint Genome Institute (JGI-PGF)"/>
            <person name="Walter F."/>
            <person name="Albersmeier A."/>
            <person name="Kalinowski J."/>
            <person name="Ruckert C."/>
        </authorList>
    </citation>
    <scope>NUCLEOTIDE SEQUENCE</scope>
    <source>
        <strain evidence="6">CGMCC 1.15330</strain>
    </source>
</reference>
<keyword evidence="3" id="KW-0865">Zymogen</keyword>
<feature type="binding site" evidence="5">
    <location>
        <position position="330"/>
    </location>
    <ligand>
        <name>Ca(2+)</name>
        <dbReference type="ChEBI" id="CHEBI:29108"/>
    </ligand>
</feature>
<dbReference type="Pfam" id="PF01804">
    <property type="entry name" value="Penicil_amidase"/>
    <property type="match status" value="1"/>
</dbReference>
<sequence>MARIGRWALWLGAALLLLVAALFAWHLYGARPRLTGEVRAPGLAASVAIARDAAGVPTITAASRADAAYALGYLHAQERFFEMDGLRRVAAGELSQLFGAATVYADRAVLAHRFRARARGIVARMAPAERALLDRYVAGVNRGLGDLSATPFEYALLRAEPAPWRAEDTVLAVFAMYLNLQPSLPKTELFRARAARRGGRAFADLLYPSATPLDAPIDGSRLSLPPLPARFAPQAAPGVPAPGPEPAVPGSNNWAVAGRLSSSGGALVANDMHLGIRVPGMWYRARIVVRGEGGPLDITGVTLPGTPTVVAGSNGHIAWGFTNSYIDTADAIVVEPAHGRPGWYRTARGDQPIRRVAQPFCVKTACRTVSVEETIWGPIVAVDAFGRRIAMRWTAHARDAVKLASFVAMERARSVGEAIAIAHSAALPQQNLMVGDRDGHIGWTVMGQVPARFGYDGRDAVSLADGRRGWRGMLPPQAIPTVIDPADGRLWTANARVVGGAAYARLGDGGYDTGARALRIRERLFAADRFTPRDFLSIQLDTTSLRNRWWQQRLLAELRARTGDARLSAMAAPVAAWDGRAETGSVGYRLIAAFRQAALADAYARYMGGTPGWQANYLIPASEGALRRLLTEQPAHLVPPGRHDWRGFVDAALLRVATDVEEAGGLDVFSWGAASPAAVRHPLARNVPGLGWLTDPADRALPGDSGVVRAQAPGFGASERFAVSPGHEGEGLFHMPSGQSGNPVSPYYLAGHRDWEDGRATPFLPGPAKWRMRLVP</sequence>
<organism evidence="6 7">
    <name type="scientific">Sphingomonas metalli</name>
    <dbReference type="NCBI Taxonomy" id="1779358"/>
    <lineage>
        <taxon>Bacteria</taxon>
        <taxon>Pseudomonadati</taxon>
        <taxon>Pseudomonadota</taxon>
        <taxon>Alphaproteobacteria</taxon>
        <taxon>Sphingomonadales</taxon>
        <taxon>Sphingomonadaceae</taxon>
        <taxon>Sphingomonas</taxon>
    </lineage>
</organism>
<evidence type="ECO:0000256" key="4">
    <source>
        <dbReference type="PIRSR" id="PIRSR001227-1"/>
    </source>
</evidence>
<dbReference type="CDD" id="cd03747">
    <property type="entry name" value="Ntn_PGA_like"/>
    <property type="match status" value="1"/>
</dbReference>
<keyword evidence="5" id="KW-0106">Calcium</keyword>
<dbReference type="InterPro" id="IPR029055">
    <property type="entry name" value="Ntn_hydrolases_N"/>
</dbReference>
<dbReference type="Gene3D" id="3.60.20.10">
    <property type="entry name" value="Glutamine Phosphoribosylpyrophosphate, subunit 1, domain 1"/>
    <property type="match status" value="1"/>
</dbReference>
<dbReference type="Gene3D" id="2.30.120.10">
    <property type="match status" value="1"/>
</dbReference>
<dbReference type="SUPFAM" id="SSF56235">
    <property type="entry name" value="N-terminal nucleophile aminohydrolases (Ntn hydrolases)"/>
    <property type="match status" value="1"/>
</dbReference>
<proteinExistence type="inferred from homology"/>
<dbReference type="RefSeq" id="WP_188657144.1">
    <property type="nucleotide sequence ID" value="NZ_BMIH01000001.1"/>
</dbReference>
<dbReference type="Gene3D" id="1.10.1400.10">
    <property type="match status" value="1"/>
</dbReference>
<feature type="active site" description="Nucleophile" evidence="4">
    <location>
        <position position="251"/>
    </location>
</feature>
<evidence type="ECO:0000313" key="6">
    <source>
        <dbReference type="EMBL" id="GGB19059.1"/>
    </source>
</evidence>
<dbReference type="InterPro" id="IPR014395">
    <property type="entry name" value="Pen/GL7ACA/AHL_acylase"/>
</dbReference>
<evidence type="ECO:0000256" key="2">
    <source>
        <dbReference type="ARBA" id="ARBA00022801"/>
    </source>
</evidence>